<dbReference type="PANTHER" id="PTHR22911:SF103">
    <property type="entry name" value="BLR2811 PROTEIN"/>
    <property type="match status" value="1"/>
</dbReference>
<dbReference type="InterPro" id="IPR000620">
    <property type="entry name" value="EamA_dom"/>
</dbReference>
<keyword evidence="2" id="KW-0472">Membrane</keyword>
<dbReference type="PANTHER" id="PTHR22911">
    <property type="entry name" value="ACYL-MALONYL CONDENSING ENZYME-RELATED"/>
    <property type="match status" value="1"/>
</dbReference>
<dbReference type="Gene3D" id="1.10.3730.20">
    <property type="match status" value="2"/>
</dbReference>
<name>A0ABX2KI62_9PROT</name>
<protein>
    <submittedName>
        <fullName evidence="4">EamA family transporter</fullName>
    </submittedName>
</protein>
<feature type="transmembrane region" description="Helical" evidence="2">
    <location>
        <begin position="222"/>
        <end position="244"/>
    </location>
</feature>
<keyword evidence="2" id="KW-0812">Transmembrane</keyword>
<feature type="transmembrane region" description="Helical" evidence="2">
    <location>
        <begin position="250"/>
        <end position="271"/>
    </location>
</feature>
<keyword evidence="2" id="KW-1133">Transmembrane helix</keyword>
<feature type="transmembrane region" description="Helical" evidence="2">
    <location>
        <begin position="75"/>
        <end position="94"/>
    </location>
</feature>
<dbReference type="InterPro" id="IPR037185">
    <property type="entry name" value="EmrE-like"/>
</dbReference>
<evidence type="ECO:0000259" key="3">
    <source>
        <dbReference type="Pfam" id="PF00892"/>
    </source>
</evidence>
<feature type="transmembrane region" description="Helical" evidence="2">
    <location>
        <begin position="141"/>
        <end position="160"/>
    </location>
</feature>
<organism evidence="4 5">
    <name type="scientific">Azospirillum melinis</name>
    <dbReference type="NCBI Taxonomy" id="328839"/>
    <lineage>
        <taxon>Bacteria</taxon>
        <taxon>Pseudomonadati</taxon>
        <taxon>Pseudomonadota</taxon>
        <taxon>Alphaproteobacteria</taxon>
        <taxon>Rhodospirillales</taxon>
        <taxon>Azospirillaceae</taxon>
        <taxon>Azospirillum</taxon>
    </lineage>
</organism>
<evidence type="ECO:0000313" key="5">
    <source>
        <dbReference type="Proteomes" id="UP000605086"/>
    </source>
</evidence>
<dbReference type="Pfam" id="PF00892">
    <property type="entry name" value="EamA"/>
    <property type="match status" value="2"/>
</dbReference>
<feature type="transmembrane region" description="Helical" evidence="2">
    <location>
        <begin position="304"/>
        <end position="322"/>
    </location>
</feature>
<reference evidence="4 5" key="1">
    <citation type="submission" date="2019-10" db="EMBL/GenBank/DDBJ databases">
        <title>Genome sequence of Azospirillum melinis.</title>
        <authorList>
            <person name="Ambrosini A."/>
            <person name="Sant'Anna F.H."/>
            <person name="Cassan F.D."/>
            <person name="Souza E.M."/>
            <person name="Passaglia L.M.P."/>
        </authorList>
    </citation>
    <scope>NUCLEOTIDE SEQUENCE [LARGE SCALE GENOMIC DNA]</scope>
    <source>
        <strain evidence="4 5">TMCY0552</strain>
    </source>
</reference>
<dbReference type="Proteomes" id="UP000605086">
    <property type="component" value="Unassembled WGS sequence"/>
</dbReference>
<comment type="caution">
    <text evidence="4">The sequence shown here is derived from an EMBL/GenBank/DDBJ whole genome shotgun (WGS) entry which is preliminary data.</text>
</comment>
<proteinExistence type="predicted"/>
<evidence type="ECO:0000256" key="1">
    <source>
        <dbReference type="SAM" id="MobiDB-lite"/>
    </source>
</evidence>
<dbReference type="SUPFAM" id="SSF103481">
    <property type="entry name" value="Multidrug resistance efflux transporter EmrE"/>
    <property type="match status" value="2"/>
</dbReference>
<accession>A0ABX2KI62</accession>
<feature type="region of interest" description="Disordered" evidence="1">
    <location>
        <begin position="1"/>
        <end position="37"/>
    </location>
</feature>
<sequence>MPDSSTPPTSVDSGPSPVNAPQTPIQPAVNPRAASGAKGTDPMRAILLVVLGVACLSCSDATAKYLGRTLPPAEIAWMRYVVFTALVMPLALRGGSPRHKDRLSVLKTTRPGLQVVRGLGMLGSALFFIMAMQHLPLAEAAAISFVSPVFVTVLSILLLAEKVGVRRWAALLVGLAGVIIVIRPGAEGFQPASLLPILTAFSWALGLVATRKMTVHENPLTTMVWSALTGLIALTALLPLHAAWPTPWEMLLGAFIGLVYTAAQWLLILAYRQGEASVLAPFTYVQLIWSTALGFVVFGAVPDHWTFVGTGVIIASGLYTAHRERMRARERRSIA</sequence>
<feature type="domain" description="EamA" evidence="3">
    <location>
        <begin position="44"/>
        <end position="182"/>
    </location>
</feature>
<evidence type="ECO:0000313" key="4">
    <source>
        <dbReference type="EMBL" id="NUB02406.1"/>
    </source>
</evidence>
<dbReference type="EMBL" id="WHOS01000040">
    <property type="protein sequence ID" value="NUB02406.1"/>
    <property type="molecule type" value="Genomic_DNA"/>
</dbReference>
<feature type="domain" description="EamA" evidence="3">
    <location>
        <begin position="193"/>
        <end position="316"/>
    </location>
</feature>
<feature type="transmembrane region" description="Helical" evidence="2">
    <location>
        <begin position="115"/>
        <end position="135"/>
    </location>
</feature>
<keyword evidence="5" id="KW-1185">Reference proteome</keyword>
<gene>
    <name evidence="4" type="ORF">GBZ48_24480</name>
</gene>
<evidence type="ECO:0000256" key="2">
    <source>
        <dbReference type="SAM" id="Phobius"/>
    </source>
</evidence>
<dbReference type="RefSeq" id="WP_174473401.1">
    <property type="nucleotide sequence ID" value="NZ_JAGINN010000004.1"/>
</dbReference>
<feature type="transmembrane region" description="Helical" evidence="2">
    <location>
        <begin position="192"/>
        <end position="210"/>
    </location>
</feature>
<feature type="transmembrane region" description="Helical" evidence="2">
    <location>
        <begin position="167"/>
        <end position="186"/>
    </location>
</feature>
<feature type="transmembrane region" description="Helical" evidence="2">
    <location>
        <begin position="278"/>
        <end position="298"/>
    </location>
</feature>
<feature type="compositionally biased region" description="Low complexity" evidence="1">
    <location>
        <begin position="1"/>
        <end position="17"/>
    </location>
</feature>